<feature type="region of interest" description="Disordered" evidence="3">
    <location>
        <begin position="211"/>
        <end position="233"/>
    </location>
</feature>
<evidence type="ECO:0000256" key="2">
    <source>
        <dbReference type="ARBA" id="ARBA00023315"/>
    </source>
</evidence>
<dbReference type="EMBL" id="AWSA01000037">
    <property type="protein sequence ID" value="EWT00660.1"/>
    <property type="molecule type" value="Genomic_DNA"/>
</dbReference>
<comment type="caution">
    <text evidence="5">The sequence shown here is derived from an EMBL/GenBank/DDBJ whole genome shotgun (WGS) entry which is preliminary data.</text>
</comment>
<protein>
    <submittedName>
        <fullName evidence="5">Acyl-phosphate glycerol 3-phosphate acyltransferase</fullName>
    </submittedName>
</protein>
<reference evidence="5 6" key="1">
    <citation type="submission" date="2013-08" db="EMBL/GenBank/DDBJ databases">
        <title>Intrasporangium oryzae NRRL B-24470.</title>
        <authorList>
            <person name="Liu H."/>
            <person name="Wang G."/>
        </authorList>
    </citation>
    <scope>NUCLEOTIDE SEQUENCE [LARGE SCALE GENOMIC DNA]</scope>
    <source>
        <strain evidence="5 6">NRRL B-24470</strain>
    </source>
</reference>
<dbReference type="GO" id="GO:0003841">
    <property type="term" value="F:1-acylglycerol-3-phosphate O-acyltransferase activity"/>
    <property type="evidence" value="ECO:0007669"/>
    <property type="project" value="TreeGrafter"/>
</dbReference>
<keyword evidence="6" id="KW-1185">Reference proteome</keyword>
<dbReference type="RefSeq" id="WP_034807859.1">
    <property type="nucleotide sequence ID" value="NZ_AWSA01000037.1"/>
</dbReference>
<dbReference type="SUPFAM" id="SSF69593">
    <property type="entry name" value="Glycerol-3-phosphate (1)-acyltransferase"/>
    <property type="match status" value="1"/>
</dbReference>
<dbReference type="Proteomes" id="UP000019489">
    <property type="component" value="Unassembled WGS sequence"/>
</dbReference>
<sequence length="233" mass="25732">MWYWVFKYVLLGPVARWYLRLRWVGRENLPRTGPFIVAANHMTMLDPVGISMGVPRRVTFLAKTKYYAGRSPKRRALAWFLRAIGQAPIDPASADAAGPGLDAARAILSAGGVVALFPEGTRSPDGRLYRGHTGVMRLALPLGVPVIPVGVVGTREVRLPGQPGPRRGRVTITYAPPLDVSTWQDRRDDPAAWREATDTLMRRIGGLSGQEYADRYPTLEERAARDRATGTED</sequence>
<dbReference type="PATRIC" id="fig|1386089.3.peg.3105"/>
<dbReference type="PANTHER" id="PTHR10434">
    <property type="entry name" value="1-ACYL-SN-GLYCEROL-3-PHOSPHATE ACYLTRANSFERASE"/>
    <property type="match status" value="1"/>
</dbReference>
<keyword evidence="1 5" id="KW-0808">Transferase</keyword>
<evidence type="ECO:0000313" key="6">
    <source>
        <dbReference type="Proteomes" id="UP000019489"/>
    </source>
</evidence>
<accession>W9G3T1</accession>
<evidence type="ECO:0000256" key="1">
    <source>
        <dbReference type="ARBA" id="ARBA00022679"/>
    </source>
</evidence>
<evidence type="ECO:0000313" key="5">
    <source>
        <dbReference type="EMBL" id="EWT00660.1"/>
    </source>
</evidence>
<dbReference type="eggNOG" id="COG0204">
    <property type="taxonomic scope" value="Bacteria"/>
</dbReference>
<evidence type="ECO:0000259" key="4">
    <source>
        <dbReference type="SMART" id="SM00563"/>
    </source>
</evidence>
<keyword evidence="2 5" id="KW-0012">Acyltransferase</keyword>
<organism evidence="5 6">
    <name type="scientific">Intrasporangium oryzae NRRL B-24470</name>
    <dbReference type="NCBI Taxonomy" id="1386089"/>
    <lineage>
        <taxon>Bacteria</taxon>
        <taxon>Bacillati</taxon>
        <taxon>Actinomycetota</taxon>
        <taxon>Actinomycetes</taxon>
        <taxon>Micrococcales</taxon>
        <taxon>Intrasporangiaceae</taxon>
        <taxon>Intrasporangium</taxon>
    </lineage>
</organism>
<evidence type="ECO:0000256" key="3">
    <source>
        <dbReference type="SAM" id="MobiDB-lite"/>
    </source>
</evidence>
<dbReference type="GO" id="GO:0006654">
    <property type="term" value="P:phosphatidic acid biosynthetic process"/>
    <property type="evidence" value="ECO:0007669"/>
    <property type="project" value="TreeGrafter"/>
</dbReference>
<proteinExistence type="predicted"/>
<gene>
    <name evidence="5" type="ORF">N865_14130</name>
</gene>
<dbReference type="InterPro" id="IPR002123">
    <property type="entry name" value="Plipid/glycerol_acylTrfase"/>
</dbReference>
<dbReference type="OrthoDB" id="9808424at2"/>
<dbReference type="CDD" id="cd07989">
    <property type="entry name" value="LPLAT_AGPAT-like"/>
    <property type="match status" value="1"/>
</dbReference>
<feature type="domain" description="Phospholipid/glycerol acyltransferase" evidence="4">
    <location>
        <begin position="35"/>
        <end position="154"/>
    </location>
</feature>
<dbReference type="GO" id="GO:0005886">
    <property type="term" value="C:plasma membrane"/>
    <property type="evidence" value="ECO:0007669"/>
    <property type="project" value="TreeGrafter"/>
</dbReference>
<dbReference type="PANTHER" id="PTHR10434:SF11">
    <property type="entry name" value="1-ACYL-SN-GLYCEROL-3-PHOSPHATE ACYLTRANSFERASE"/>
    <property type="match status" value="1"/>
</dbReference>
<dbReference type="Pfam" id="PF01553">
    <property type="entry name" value="Acyltransferase"/>
    <property type="match status" value="1"/>
</dbReference>
<feature type="compositionally biased region" description="Basic and acidic residues" evidence="3">
    <location>
        <begin position="212"/>
        <end position="233"/>
    </location>
</feature>
<dbReference type="SMART" id="SM00563">
    <property type="entry name" value="PlsC"/>
    <property type="match status" value="1"/>
</dbReference>
<name>W9G3T1_9MICO</name>
<dbReference type="STRING" id="1386089.N865_14130"/>
<dbReference type="AlphaFoldDB" id="W9G3T1"/>